<comment type="caution">
    <text evidence="1">The sequence shown here is derived from an EMBL/GenBank/DDBJ whole genome shotgun (WGS) entry which is preliminary data.</text>
</comment>
<evidence type="ECO:0000313" key="2">
    <source>
        <dbReference type="Proteomes" id="UP001209540"/>
    </source>
</evidence>
<keyword evidence="2" id="KW-1185">Reference proteome</keyword>
<dbReference type="InterPro" id="IPR023214">
    <property type="entry name" value="HAD_sf"/>
</dbReference>
<gene>
    <name evidence="1" type="ORF">BDA99DRAFT_540554</name>
</gene>
<evidence type="ECO:0000313" key="1">
    <source>
        <dbReference type="EMBL" id="KAI9253950.1"/>
    </source>
</evidence>
<protein>
    <submittedName>
        <fullName evidence="1">Magnesium-dependent phosphatase-1</fullName>
    </submittedName>
</protein>
<dbReference type="EMBL" id="JAIXMP010000025">
    <property type="protein sequence ID" value="KAI9253950.1"/>
    <property type="molecule type" value="Genomic_DNA"/>
</dbReference>
<sequence>MTRDIEKLYQQLPERLPKMVVFDLDYTIWETWIDCTCGTPFDYNVDENVVYDRRRDTVRLFKDIPAIFALIKSLPDTKIGIASRTHTPDWARAALKMFRIPPMEGNPTFMSQIDYIEAYPSSKIKHFKALEKKSQIPCDEMTFFDDEWRNKEVTTLGVQFNHVDTRKGVTMQQFMSSLAQYDKESRYVQTKLDFSKH</sequence>
<proteinExistence type="predicted"/>
<dbReference type="AlphaFoldDB" id="A0AAD5PB58"/>
<dbReference type="PANTHER" id="PTHR17901">
    <property type="entry name" value="MAGNESIUM-DEPENDENT PHOSPHATASE 1 MDP1"/>
    <property type="match status" value="1"/>
</dbReference>
<dbReference type="SFLD" id="SFLDG01131">
    <property type="entry name" value="C1.5.2:_MDP_Like"/>
    <property type="match status" value="1"/>
</dbReference>
<dbReference type="NCBIfam" id="TIGR01681">
    <property type="entry name" value="HAD-SF-IIIC"/>
    <property type="match status" value="1"/>
</dbReference>
<reference evidence="1" key="2">
    <citation type="submission" date="2023-02" db="EMBL/GenBank/DDBJ databases">
        <authorList>
            <consortium name="DOE Joint Genome Institute"/>
            <person name="Mondo S.J."/>
            <person name="Chang Y."/>
            <person name="Wang Y."/>
            <person name="Ahrendt S."/>
            <person name="Andreopoulos W."/>
            <person name="Barry K."/>
            <person name="Beard J."/>
            <person name="Benny G.L."/>
            <person name="Blankenship S."/>
            <person name="Bonito G."/>
            <person name="Cuomo C."/>
            <person name="Desiro A."/>
            <person name="Gervers K.A."/>
            <person name="Hundley H."/>
            <person name="Kuo A."/>
            <person name="LaButti K."/>
            <person name="Lang B.F."/>
            <person name="Lipzen A."/>
            <person name="O'Donnell K."/>
            <person name="Pangilinan J."/>
            <person name="Reynolds N."/>
            <person name="Sandor L."/>
            <person name="Smith M.W."/>
            <person name="Tsang A."/>
            <person name="Grigoriev I.V."/>
            <person name="Stajich J.E."/>
            <person name="Spatafora J.W."/>
        </authorList>
    </citation>
    <scope>NUCLEOTIDE SEQUENCE</scope>
    <source>
        <strain evidence="1">RSA 2281</strain>
    </source>
</reference>
<dbReference type="PANTHER" id="PTHR17901:SF14">
    <property type="entry name" value="MAGNESIUM-DEPENDENT PHOSPHATASE 1"/>
    <property type="match status" value="1"/>
</dbReference>
<dbReference type="SFLD" id="SFLDG01129">
    <property type="entry name" value="C1.5:_HAD__Beta-PGM__Phosphata"/>
    <property type="match status" value="1"/>
</dbReference>
<dbReference type="InterPro" id="IPR010036">
    <property type="entry name" value="MDP_1_eu_arc"/>
</dbReference>
<dbReference type="Proteomes" id="UP001209540">
    <property type="component" value="Unassembled WGS sequence"/>
</dbReference>
<dbReference type="SFLD" id="SFLDS00003">
    <property type="entry name" value="Haloacid_Dehalogenase"/>
    <property type="match status" value="1"/>
</dbReference>
<dbReference type="NCBIfam" id="TIGR01685">
    <property type="entry name" value="MDP-1"/>
    <property type="match status" value="1"/>
</dbReference>
<dbReference type="InterPro" id="IPR010033">
    <property type="entry name" value="HAD_SF_ppase_IIIC"/>
</dbReference>
<dbReference type="InterPro" id="IPR036412">
    <property type="entry name" value="HAD-like_sf"/>
</dbReference>
<accession>A0AAD5PB58</accession>
<name>A0AAD5PB58_9FUNG</name>
<organism evidence="1 2">
    <name type="scientific">Phascolomyces articulosus</name>
    <dbReference type="NCBI Taxonomy" id="60185"/>
    <lineage>
        <taxon>Eukaryota</taxon>
        <taxon>Fungi</taxon>
        <taxon>Fungi incertae sedis</taxon>
        <taxon>Mucoromycota</taxon>
        <taxon>Mucoromycotina</taxon>
        <taxon>Mucoromycetes</taxon>
        <taxon>Mucorales</taxon>
        <taxon>Lichtheimiaceae</taxon>
        <taxon>Phascolomyces</taxon>
    </lineage>
</organism>
<dbReference type="SUPFAM" id="SSF56784">
    <property type="entry name" value="HAD-like"/>
    <property type="match status" value="1"/>
</dbReference>
<dbReference type="GO" id="GO:0003993">
    <property type="term" value="F:acid phosphatase activity"/>
    <property type="evidence" value="ECO:0007669"/>
    <property type="project" value="TreeGrafter"/>
</dbReference>
<dbReference type="Pfam" id="PF12689">
    <property type="entry name" value="Acid_PPase"/>
    <property type="match status" value="1"/>
</dbReference>
<dbReference type="Gene3D" id="3.40.50.1000">
    <property type="entry name" value="HAD superfamily/HAD-like"/>
    <property type="match status" value="1"/>
</dbReference>
<reference evidence="1" key="1">
    <citation type="journal article" date="2022" name="IScience">
        <title>Evolution of zygomycete secretomes and the origins of terrestrial fungal ecologies.</title>
        <authorList>
            <person name="Chang Y."/>
            <person name="Wang Y."/>
            <person name="Mondo S."/>
            <person name="Ahrendt S."/>
            <person name="Andreopoulos W."/>
            <person name="Barry K."/>
            <person name="Beard J."/>
            <person name="Benny G.L."/>
            <person name="Blankenship S."/>
            <person name="Bonito G."/>
            <person name="Cuomo C."/>
            <person name="Desiro A."/>
            <person name="Gervers K.A."/>
            <person name="Hundley H."/>
            <person name="Kuo A."/>
            <person name="LaButti K."/>
            <person name="Lang B.F."/>
            <person name="Lipzen A."/>
            <person name="O'Donnell K."/>
            <person name="Pangilinan J."/>
            <person name="Reynolds N."/>
            <person name="Sandor L."/>
            <person name="Smith M.E."/>
            <person name="Tsang A."/>
            <person name="Grigoriev I.V."/>
            <person name="Stajich J.E."/>
            <person name="Spatafora J.W."/>
        </authorList>
    </citation>
    <scope>NUCLEOTIDE SEQUENCE</scope>
    <source>
        <strain evidence="1">RSA 2281</strain>
    </source>
</reference>